<keyword evidence="3" id="KW-1185">Reference proteome</keyword>
<keyword evidence="1" id="KW-0472">Membrane</keyword>
<comment type="caution">
    <text evidence="2">The sequence shown here is derived from an EMBL/GenBank/DDBJ whole genome shotgun (WGS) entry which is preliminary data.</text>
</comment>
<feature type="transmembrane region" description="Helical" evidence="1">
    <location>
        <begin position="228"/>
        <end position="246"/>
    </location>
</feature>
<dbReference type="AlphaFoldDB" id="A0A545SZX0"/>
<dbReference type="RefSeq" id="WP_142928921.1">
    <property type="nucleotide sequence ID" value="NZ_ML660102.1"/>
</dbReference>
<gene>
    <name evidence="2" type="ORF">FKG94_21045</name>
</gene>
<accession>A0A545SZX0</accession>
<evidence type="ECO:0000256" key="1">
    <source>
        <dbReference type="SAM" id="Phobius"/>
    </source>
</evidence>
<feature type="transmembrane region" description="Helical" evidence="1">
    <location>
        <begin position="316"/>
        <end position="339"/>
    </location>
</feature>
<feature type="transmembrane region" description="Helical" evidence="1">
    <location>
        <begin position="116"/>
        <end position="141"/>
    </location>
</feature>
<feature type="transmembrane region" description="Helical" evidence="1">
    <location>
        <begin position="351"/>
        <end position="377"/>
    </location>
</feature>
<keyword evidence="1" id="KW-1133">Transmembrane helix</keyword>
<organism evidence="2 3">
    <name type="scientific">Exilibacterium tricleocarpae</name>
    <dbReference type="NCBI Taxonomy" id="2591008"/>
    <lineage>
        <taxon>Bacteria</taxon>
        <taxon>Pseudomonadati</taxon>
        <taxon>Pseudomonadota</taxon>
        <taxon>Gammaproteobacteria</taxon>
        <taxon>Cellvibrionales</taxon>
        <taxon>Cellvibrionaceae</taxon>
        <taxon>Exilibacterium</taxon>
    </lineage>
</organism>
<dbReference type="Proteomes" id="UP000319732">
    <property type="component" value="Unassembled WGS sequence"/>
</dbReference>
<feature type="transmembrane region" description="Helical" evidence="1">
    <location>
        <begin position="424"/>
        <end position="444"/>
    </location>
</feature>
<proteinExistence type="predicted"/>
<evidence type="ECO:0000313" key="3">
    <source>
        <dbReference type="Proteomes" id="UP000319732"/>
    </source>
</evidence>
<feature type="transmembrane region" description="Helical" evidence="1">
    <location>
        <begin position="31"/>
        <end position="51"/>
    </location>
</feature>
<keyword evidence="1" id="KW-0812">Transmembrane</keyword>
<feature type="transmembrane region" description="Helical" evidence="1">
    <location>
        <begin position="398"/>
        <end position="418"/>
    </location>
</feature>
<dbReference type="EMBL" id="VHSG01000024">
    <property type="protein sequence ID" value="TQV70512.1"/>
    <property type="molecule type" value="Genomic_DNA"/>
</dbReference>
<sequence>MGYSYSHKNPSQPFDQTASDQSAETWITDRAWVCGSVGAVSVIVCAIWFNATEALAKGVVVMGHQLTQTPVQTLLSALLITTGAMLLTEVIRLYLRNPRNFIAVSPLLKSGRYVTFMATALGNYLAYLGLFWLVVVFFQWAGEYGYQRNAPYYQPWFTFLDLAFSAYLWGGLPYVCLTRALKHDPQADDNDPPILVAKLFTAIKSFLLREKKTVTAAEQRHKKAIRALLVKLFFAPLMTVFFFDQFPHLVNNVDYLLNTIPALIADQRYTHQQFNTDFFNLSITLIFSIDIALAWCGYVVSSRWVDNRTHSAEPTLLGWVVCLCCYPPFQMFLGLYFAAPGEREVLRFDNQWLITAFTGMMVLSYLVYMASTLWFGVRFSNLTHRGIIRTGPYAIVRHPAYASKNFAWWCVMFPAILYNVVYTGIHIAIAQTLGLLIMTGFYYLRATTEERHLSADPRYRSYCQTVKYRFIPGVL</sequence>
<protein>
    <recommendedName>
        <fullName evidence="4">DUF1295 domain-containing protein</fullName>
    </recommendedName>
</protein>
<feature type="transmembrane region" description="Helical" evidence="1">
    <location>
        <begin position="153"/>
        <end position="177"/>
    </location>
</feature>
<dbReference type="Gene3D" id="1.20.120.1630">
    <property type="match status" value="1"/>
</dbReference>
<name>A0A545SZX0_9GAMM</name>
<dbReference type="OrthoDB" id="8983643at2"/>
<reference evidence="2 3" key="1">
    <citation type="submission" date="2019-06" db="EMBL/GenBank/DDBJ databases">
        <title>Whole genome sequence for Cellvibrionaceae sp. R142.</title>
        <authorList>
            <person name="Wang G."/>
        </authorList>
    </citation>
    <scope>NUCLEOTIDE SEQUENCE [LARGE SCALE GENOMIC DNA]</scope>
    <source>
        <strain evidence="2 3">R142</strain>
    </source>
</reference>
<feature type="transmembrane region" description="Helical" evidence="1">
    <location>
        <begin position="278"/>
        <end position="300"/>
    </location>
</feature>
<feature type="transmembrane region" description="Helical" evidence="1">
    <location>
        <begin position="71"/>
        <end position="95"/>
    </location>
</feature>
<evidence type="ECO:0008006" key="4">
    <source>
        <dbReference type="Google" id="ProtNLM"/>
    </source>
</evidence>
<evidence type="ECO:0000313" key="2">
    <source>
        <dbReference type="EMBL" id="TQV70512.1"/>
    </source>
</evidence>